<keyword evidence="10" id="KW-0472">Membrane</keyword>
<keyword evidence="7 9" id="KW-1015">Disulfide bond</keyword>
<dbReference type="InterPro" id="IPR051022">
    <property type="entry name" value="Notch_Cell-Fate_Det"/>
</dbReference>
<evidence type="ECO:0000256" key="6">
    <source>
        <dbReference type="ARBA" id="ARBA00022837"/>
    </source>
</evidence>
<sequence>TPCSEAPCTNGGTCHVIGRTYQCACPARYTGANCEIDSDPCGSRPCPLGIQCIPFYNEYLCKCPNGFTGKRCEIRGFDVEDACAAEPCGEHGTCIPIPRQHAHNLGYICNCTHGFSGKTCDDTAPSFMARFSLIELIIALAILVLIIAVIFAIIMVCRCLKLKR</sequence>
<feature type="disulfide bond" evidence="9">
    <location>
        <begin position="25"/>
        <end position="34"/>
    </location>
</feature>
<feature type="domain" description="EGF-like" evidence="11">
    <location>
        <begin position="79"/>
        <end position="121"/>
    </location>
</feature>
<accession>A0A368F3F2</accession>
<keyword evidence="4" id="KW-0732">Signal</keyword>
<dbReference type="STRING" id="29170.A0A368F3F2"/>
<keyword evidence="3 9" id="KW-0245">EGF-like domain</keyword>
<feature type="non-terminal residue" evidence="12">
    <location>
        <position position="1"/>
    </location>
</feature>
<dbReference type="PROSITE" id="PS00022">
    <property type="entry name" value="EGF_1"/>
    <property type="match status" value="3"/>
</dbReference>
<evidence type="ECO:0000259" key="11">
    <source>
        <dbReference type="PROSITE" id="PS50026"/>
    </source>
</evidence>
<dbReference type="SUPFAM" id="SSF57196">
    <property type="entry name" value="EGF/Laminin"/>
    <property type="match status" value="3"/>
</dbReference>
<keyword evidence="6" id="KW-0106">Calcium</keyword>
<dbReference type="Proteomes" id="UP000252519">
    <property type="component" value="Unassembled WGS sequence"/>
</dbReference>
<evidence type="ECO:0000256" key="8">
    <source>
        <dbReference type="ARBA" id="ARBA00023180"/>
    </source>
</evidence>
<dbReference type="GO" id="GO:0016020">
    <property type="term" value="C:membrane"/>
    <property type="evidence" value="ECO:0007669"/>
    <property type="project" value="UniProtKB-SubCell"/>
</dbReference>
<gene>
    <name evidence="12" type="ORF">ANCCAN_29571</name>
</gene>
<dbReference type="OrthoDB" id="5855789at2759"/>
<keyword evidence="5" id="KW-0677">Repeat</keyword>
<comment type="caution">
    <text evidence="9">Lacks conserved residue(s) required for the propagation of feature annotation.</text>
</comment>
<dbReference type="PROSITE" id="PS01186">
    <property type="entry name" value="EGF_2"/>
    <property type="match status" value="2"/>
</dbReference>
<keyword evidence="8" id="KW-0325">Glycoprotein</keyword>
<evidence type="ECO:0000256" key="4">
    <source>
        <dbReference type="ARBA" id="ARBA00022729"/>
    </source>
</evidence>
<feature type="domain" description="EGF-like" evidence="11">
    <location>
        <begin position="37"/>
        <end position="73"/>
    </location>
</feature>
<evidence type="ECO:0000256" key="5">
    <source>
        <dbReference type="ARBA" id="ARBA00022737"/>
    </source>
</evidence>
<feature type="disulfide bond" evidence="9">
    <location>
        <begin position="111"/>
        <end position="120"/>
    </location>
</feature>
<dbReference type="InterPro" id="IPR001881">
    <property type="entry name" value="EGF-like_Ca-bd_dom"/>
</dbReference>
<dbReference type="PROSITE" id="PS50026">
    <property type="entry name" value="EGF_3"/>
    <property type="match status" value="3"/>
</dbReference>
<dbReference type="CDD" id="cd00054">
    <property type="entry name" value="EGF_CA"/>
    <property type="match status" value="2"/>
</dbReference>
<dbReference type="Pfam" id="PF00008">
    <property type="entry name" value="EGF"/>
    <property type="match status" value="2"/>
</dbReference>
<dbReference type="AlphaFoldDB" id="A0A368F3F2"/>
<feature type="domain" description="EGF-like" evidence="11">
    <location>
        <begin position="1"/>
        <end position="35"/>
    </location>
</feature>
<evidence type="ECO:0000256" key="2">
    <source>
        <dbReference type="ARBA" id="ARBA00022525"/>
    </source>
</evidence>
<comment type="caution">
    <text evidence="12">The sequence shown here is derived from an EMBL/GenBank/DDBJ whole genome shotgun (WGS) entry which is preliminary data.</text>
</comment>
<evidence type="ECO:0000256" key="10">
    <source>
        <dbReference type="SAM" id="Phobius"/>
    </source>
</evidence>
<name>A0A368F3F2_ANCCA</name>
<evidence type="ECO:0000256" key="3">
    <source>
        <dbReference type="ARBA" id="ARBA00022536"/>
    </source>
</evidence>
<evidence type="ECO:0000313" key="12">
    <source>
        <dbReference type="EMBL" id="RCN24727.1"/>
    </source>
</evidence>
<feature type="transmembrane region" description="Helical" evidence="10">
    <location>
        <begin position="136"/>
        <end position="160"/>
    </location>
</feature>
<protein>
    <submittedName>
        <fullName evidence="12">Prepilin-type cleavage/methylation protein</fullName>
    </submittedName>
</protein>
<dbReference type="PANTHER" id="PTHR24049">
    <property type="entry name" value="CRUMBS FAMILY MEMBER"/>
    <property type="match status" value="1"/>
</dbReference>
<proteinExistence type="predicted"/>
<dbReference type="GO" id="GO:0005509">
    <property type="term" value="F:calcium ion binding"/>
    <property type="evidence" value="ECO:0007669"/>
    <property type="project" value="InterPro"/>
</dbReference>
<keyword evidence="2" id="KW-0964">Secreted</keyword>
<dbReference type="SMART" id="SM00179">
    <property type="entry name" value="EGF_CA"/>
    <property type="match status" value="3"/>
</dbReference>
<feature type="disulfide bond" evidence="9">
    <location>
        <begin position="63"/>
        <end position="72"/>
    </location>
</feature>
<reference evidence="12 13" key="1">
    <citation type="submission" date="2014-10" db="EMBL/GenBank/DDBJ databases">
        <title>Draft genome of the hookworm Ancylostoma caninum.</title>
        <authorList>
            <person name="Mitreva M."/>
        </authorList>
    </citation>
    <scope>NUCLEOTIDE SEQUENCE [LARGE SCALE GENOMIC DNA]</scope>
    <source>
        <strain evidence="12 13">Baltimore</strain>
    </source>
</reference>
<evidence type="ECO:0000256" key="1">
    <source>
        <dbReference type="ARBA" id="ARBA00004613"/>
    </source>
</evidence>
<dbReference type="InterPro" id="IPR000742">
    <property type="entry name" value="EGF"/>
</dbReference>
<dbReference type="FunFam" id="2.10.25.10:FF:000255">
    <property type="entry name" value="Sushi, nidogen and EGF-like domains 1"/>
    <property type="match status" value="1"/>
</dbReference>
<dbReference type="EMBL" id="JOJR01017259">
    <property type="protein sequence ID" value="RCN24727.1"/>
    <property type="molecule type" value="Genomic_DNA"/>
</dbReference>
<keyword evidence="10" id="KW-0812">Transmembrane</keyword>
<dbReference type="GO" id="GO:0005576">
    <property type="term" value="C:extracellular region"/>
    <property type="evidence" value="ECO:0007669"/>
    <property type="project" value="UniProtKB-SubCell"/>
</dbReference>
<organism evidence="12 13">
    <name type="scientific">Ancylostoma caninum</name>
    <name type="common">Dog hookworm</name>
    <dbReference type="NCBI Taxonomy" id="29170"/>
    <lineage>
        <taxon>Eukaryota</taxon>
        <taxon>Metazoa</taxon>
        <taxon>Ecdysozoa</taxon>
        <taxon>Nematoda</taxon>
        <taxon>Chromadorea</taxon>
        <taxon>Rhabditida</taxon>
        <taxon>Rhabditina</taxon>
        <taxon>Rhabditomorpha</taxon>
        <taxon>Strongyloidea</taxon>
        <taxon>Ancylostomatidae</taxon>
        <taxon>Ancylostomatinae</taxon>
        <taxon>Ancylostoma</taxon>
    </lineage>
</organism>
<keyword evidence="10" id="KW-1133">Transmembrane helix</keyword>
<dbReference type="FunFam" id="2.10.25.10:FF:000537">
    <property type="entry name" value="Notch 3"/>
    <property type="match status" value="1"/>
</dbReference>
<evidence type="ECO:0000256" key="7">
    <source>
        <dbReference type="ARBA" id="ARBA00023157"/>
    </source>
</evidence>
<evidence type="ECO:0000313" key="13">
    <source>
        <dbReference type="Proteomes" id="UP000252519"/>
    </source>
</evidence>
<dbReference type="SMART" id="SM00181">
    <property type="entry name" value="EGF"/>
    <property type="match status" value="3"/>
</dbReference>
<dbReference type="Gene3D" id="2.10.25.10">
    <property type="entry name" value="Laminin"/>
    <property type="match status" value="3"/>
</dbReference>
<evidence type="ECO:0000256" key="9">
    <source>
        <dbReference type="PROSITE-ProRule" id="PRU00076"/>
    </source>
</evidence>
<keyword evidence="13" id="KW-1185">Reference proteome</keyword>
<comment type="subcellular location">
    <subcellularLocation>
        <location evidence="1">Secreted</location>
    </subcellularLocation>
</comment>